<dbReference type="Gene3D" id="1.10.720.30">
    <property type="entry name" value="SAP domain"/>
    <property type="match status" value="1"/>
</dbReference>
<dbReference type="Gene3D" id="1.20.120.1910">
    <property type="entry name" value="Cysteine-tRNA ligase, C-terminal anti-codon recognition domain"/>
    <property type="match status" value="1"/>
</dbReference>
<feature type="region of interest" description="Disordered" evidence="2">
    <location>
        <begin position="69"/>
        <end position="88"/>
    </location>
</feature>
<dbReference type="EMBL" id="CAICTM010000426">
    <property type="protein sequence ID" value="CAB9510242.1"/>
    <property type="molecule type" value="Genomic_DNA"/>
</dbReference>
<gene>
    <name evidence="5" type="ORF">SEMRO_427_G140700.1</name>
</gene>
<keyword evidence="3" id="KW-0732">Signal</keyword>
<dbReference type="SUPFAM" id="SSF68906">
    <property type="entry name" value="SAP domain"/>
    <property type="match status" value="1"/>
</dbReference>
<dbReference type="AlphaFoldDB" id="A0A9N8DWF7"/>
<keyword evidence="1" id="KW-0175">Coiled coil</keyword>
<reference evidence="5" key="1">
    <citation type="submission" date="2020-06" db="EMBL/GenBank/DDBJ databases">
        <authorList>
            <consortium name="Plant Systems Biology data submission"/>
        </authorList>
    </citation>
    <scope>NUCLEOTIDE SEQUENCE</scope>
    <source>
        <strain evidence="5">D6</strain>
    </source>
</reference>
<organism evidence="5 6">
    <name type="scientific">Seminavis robusta</name>
    <dbReference type="NCBI Taxonomy" id="568900"/>
    <lineage>
        <taxon>Eukaryota</taxon>
        <taxon>Sar</taxon>
        <taxon>Stramenopiles</taxon>
        <taxon>Ochrophyta</taxon>
        <taxon>Bacillariophyta</taxon>
        <taxon>Bacillariophyceae</taxon>
        <taxon>Bacillariophycidae</taxon>
        <taxon>Naviculales</taxon>
        <taxon>Naviculaceae</taxon>
        <taxon>Seminavis</taxon>
    </lineage>
</organism>
<feature type="signal peptide" evidence="3">
    <location>
        <begin position="1"/>
        <end position="31"/>
    </location>
</feature>
<dbReference type="Proteomes" id="UP001153069">
    <property type="component" value="Unassembled WGS sequence"/>
</dbReference>
<feature type="coiled-coil region" evidence="1">
    <location>
        <begin position="438"/>
        <end position="469"/>
    </location>
</feature>
<dbReference type="InterPro" id="IPR009080">
    <property type="entry name" value="tRNAsynth_Ia_anticodon-bd"/>
</dbReference>
<feature type="region of interest" description="Disordered" evidence="2">
    <location>
        <begin position="331"/>
        <end position="356"/>
    </location>
</feature>
<evidence type="ECO:0000313" key="5">
    <source>
        <dbReference type="EMBL" id="CAB9510242.1"/>
    </source>
</evidence>
<evidence type="ECO:0000313" key="6">
    <source>
        <dbReference type="Proteomes" id="UP001153069"/>
    </source>
</evidence>
<feature type="compositionally biased region" description="Acidic residues" evidence="2">
    <location>
        <begin position="69"/>
        <end position="78"/>
    </location>
</feature>
<dbReference type="GO" id="GO:0004812">
    <property type="term" value="F:aminoacyl-tRNA ligase activity"/>
    <property type="evidence" value="ECO:0007669"/>
    <property type="project" value="InterPro"/>
</dbReference>
<dbReference type="OrthoDB" id="47021at2759"/>
<dbReference type="SUPFAM" id="SSF47323">
    <property type="entry name" value="Anticodon-binding domain of a subclass of class I aminoacyl-tRNA synthetases"/>
    <property type="match status" value="1"/>
</dbReference>
<dbReference type="SMART" id="SM00513">
    <property type="entry name" value="SAP"/>
    <property type="match status" value="1"/>
</dbReference>
<accession>A0A9N8DWF7</accession>
<dbReference type="InterPro" id="IPR003034">
    <property type="entry name" value="SAP_dom"/>
</dbReference>
<dbReference type="GO" id="GO:0006418">
    <property type="term" value="P:tRNA aminoacylation for protein translation"/>
    <property type="evidence" value="ECO:0007669"/>
    <property type="project" value="InterPro"/>
</dbReference>
<name>A0A9N8DWF7_9STRA</name>
<proteinExistence type="predicted"/>
<feature type="chain" id="PRO_5040502745" description="SAP domain-containing protein" evidence="3">
    <location>
        <begin position="32"/>
        <end position="525"/>
    </location>
</feature>
<evidence type="ECO:0000256" key="3">
    <source>
        <dbReference type="SAM" id="SignalP"/>
    </source>
</evidence>
<dbReference type="GO" id="GO:0005524">
    <property type="term" value="F:ATP binding"/>
    <property type="evidence" value="ECO:0007669"/>
    <property type="project" value="InterPro"/>
</dbReference>
<evidence type="ECO:0000256" key="1">
    <source>
        <dbReference type="SAM" id="Coils"/>
    </source>
</evidence>
<evidence type="ECO:0000256" key="2">
    <source>
        <dbReference type="SAM" id="MobiDB-lite"/>
    </source>
</evidence>
<evidence type="ECO:0000259" key="4">
    <source>
        <dbReference type="PROSITE" id="PS50800"/>
    </source>
</evidence>
<protein>
    <recommendedName>
        <fullName evidence="4">SAP domain-containing protein</fullName>
    </recommendedName>
</protein>
<comment type="caution">
    <text evidence="5">The sequence shown here is derived from an EMBL/GenBank/DDBJ whole genome shotgun (WGS) entry which is preliminary data.</text>
</comment>
<feature type="domain" description="SAP" evidence="4">
    <location>
        <begin position="492"/>
        <end position="525"/>
    </location>
</feature>
<dbReference type="Pfam" id="PF02037">
    <property type="entry name" value="SAP"/>
    <property type="match status" value="1"/>
</dbReference>
<keyword evidence="6" id="KW-1185">Reference proteome</keyword>
<dbReference type="InterPro" id="IPR036361">
    <property type="entry name" value="SAP_dom_sf"/>
</dbReference>
<dbReference type="PROSITE" id="PS50800">
    <property type="entry name" value="SAP"/>
    <property type="match status" value="1"/>
</dbReference>
<sequence length="525" mass="60279">MIHETYRSSRATWEYLVLLVATALHLQQSSAFTTPCPRHVPAVVRCEDNVELAAVPKKKLDYENYFDDLEKEEEEPQEPEQQPSLQEQLHDVSAEHDYTMVGDTDTTSPSSLSLDKIHRAIAARRSYQRKRDFRKADQILSALNRGGVFLHDKRREWRGDGVNSFGSTKRDVHYVRRGGNWDNYTNEEIDHIQSLIQQRRQCKHKRQFERADALEAELKVEYNVQIDDDRLEWSFASQQQHDYVHTPLVDEQDNDLDADTHDKIQQLVRERSLARANKDFRQADTLRDTLLEQYSVVMDDRTKEWKVVLDWKEEYCNDPFVVDARSSQRSAFAQSRDHHGTNSKKTNKRDEDLGDDDMDALSAAVDAVFAEREVAVEEFHQDVEQDEEQTNEGGQVEGRYASVDEIIAQEFAADDSQQIEEEEEQTNDEVVGAVALAADESEEAMIEEEQTIDEDIEELSAEVDAALAEEFASDNEQGRPIVQVLEEDEASLKALTVPVLKEKLRLQGLPVSGRKADLIDRLLSN</sequence>